<proteinExistence type="predicted"/>
<evidence type="ECO:0000313" key="2">
    <source>
        <dbReference type="EMBL" id="CAB0005168.1"/>
    </source>
</evidence>
<keyword evidence="3" id="KW-1185">Reference proteome</keyword>
<evidence type="ECO:0000313" key="3">
    <source>
        <dbReference type="Proteomes" id="UP000479000"/>
    </source>
</evidence>
<feature type="compositionally biased region" description="Basic and acidic residues" evidence="1">
    <location>
        <begin position="193"/>
        <end position="210"/>
    </location>
</feature>
<dbReference type="EMBL" id="CADCXU010015979">
    <property type="protein sequence ID" value="CAB0005168.1"/>
    <property type="molecule type" value="Genomic_DNA"/>
</dbReference>
<name>A0A6H5GQF7_9HEMI</name>
<dbReference type="AlphaFoldDB" id="A0A6H5GQF7"/>
<gene>
    <name evidence="2" type="ORF">NTEN_LOCUS10645</name>
</gene>
<reference evidence="2 3" key="1">
    <citation type="submission" date="2020-02" db="EMBL/GenBank/DDBJ databases">
        <authorList>
            <person name="Ferguson B K."/>
        </authorList>
    </citation>
    <scope>NUCLEOTIDE SEQUENCE [LARGE SCALE GENOMIC DNA]</scope>
</reference>
<sequence>MPIVKLGVFEGTRPPLDVEGAIVRWLPTGRKEICDRNKSTFTACATWALLESAPRPWPVSFDGPIKPSDLPQLLFRTLYQIPNVDTWLDFGRHPLRQPSPGSISEVRIAAFMNVLRPYSQYMPHGVEVMKGRISCGCCGSQSVRPSSARSGPCCAQALGNRPLPPVVRRRPIGGTATPTSEGAMPASGATRSENTRDGDGRRQRRQREIA</sequence>
<dbReference type="Proteomes" id="UP000479000">
    <property type="component" value="Unassembled WGS sequence"/>
</dbReference>
<organism evidence="2 3">
    <name type="scientific">Nesidiocoris tenuis</name>
    <dbReference type="NCBI Taxonomy" id="355587"/>
    <lineage>
        <taxon>Eukaryota</taxon>
        <taxon>Metazoa</taxon>
        <taxon>Ecdysozoa</taxon>
        <taxon>Arthropoda</taxon>
        <taxon>Hexapoda</taxon>
        <taxon>Insecta</taxon>
        <taxon>Pterygota</taxon>
        <taxon>Neoptera</taxon>
        <taxon>Paraneoptera</taxon>
        <taxon>Hemiptera</taxon>
        <taxon>Heteroptera</taxon>
        <taxon>Panheteroptera</taxon>
        <taxon>Cimicomorpha</taxon>
        <taxon>Miridae</taxon>
        <taxon>Dicyphina</taxon>
        <taxon>Nesidiocoris</taxon>
    </lineage>
</organism>
<accession>A0A6H5GQF7</accession>
<feature type="region of interest" description="Disordered" evidence="1">
    <location>
        <begin position="164"/>
        <end position="210"/>
    </location>
</feature>
<evidence type="ECO:0000256" key="1">
    <source>
        <dbReference type="SAM" id="MobiDB-lite"/>
    </source>
</evidence>
<protein>
    <submittedName>
        <fullName evidence="2">Uncharacterized protein</fullName>
    </submittedName>
</protein>